<feature type="region of interest" description="Disordered" evidence="1">
    <location>
        <begin position="74"/>
        <end position="93"/>
    </location>
</feature>
<dbReference type="OrthoDB" id="2156052at2759"/>
<evidence type="ECO:0000256" key="1">
    <source>
        <dbReference type="SAM" id="MobiDB-lite"/>
    </source>
</evidence>
<protein>
    <submittedName>
        <fullName evidence="2">Serine/threonine-protein kinase brsk2-like isoform x3</fullName>
    </submittedName>
</protein>
<dbReference type="AlphaFoldDB" id="A0A8H4A470"/>
<comment type="caution">
    <text evidence="2">The sequence shown here is derived from an EMBL/GenBank/DDBJ whole genome shotgun (WGS) entry which is preliminary data.</text>
</comment>
<keyword evidence="2" id="KW-0418">Kinase</keyword>
<evidence type="ECO:0000313" key="2">
    <source>
        <dbReference type="EMBL" id="KAF0425133.1"/>
    </source>
</evidence>
<feature type="compositionally biased region" description="Polar residues" evidence="1">
    <location>
        <begin position="74"/>
        <end position="91"/>
    </location>
</feature>
<reference evidence="2 3" key="1">
    <citation type="journal article" date="2019" name="Environ. Microbiol.">
        <title>At the nexus of three kingdoms: the genome of the mycorrhizal fungus Gigaspora margarita provides insights into plant, endobacterial and fungal interactions.</title>
        <authorList>
            <person name="Venice F."/>
            <person name="Ghignone S."/>
            <person name="Salvioli di Fossalunga A."/>
            <person name="Amselem J."/>
            <person name="Novero M."/>
            <person name="Xianan X."/>
            <person name="Sedzielewska Toro K."/>
            <person name="Morin E."/>
            <person name="Lipzen A."/>
            <person name="Grigoriev I.V."/>
            <person name="Henrissat B."/>
            <person name="Martin F.M."/>
            <person name="Bonfante P."/>
        </authorList>
    </citation>
    <scope>NUCLEOTIDE SEQUENCE [LARGE SCALE GENOMIC DNA]</scope>
    <source>
        <strain evidence="2 3">BEG34</strain>
    </source>
</reference>
<organism evidence="2 3">
    <name type="scientific">Gigaspora margarita</name>
    <dbReference type="NCBI Taxonomy" id="4874"/>
    <lineage>
        <taxon>Eukaryota</taxon>
        <taxon>Fungi</taxon>
        <taxon>Fungi incertae sedis</taxon>
        <taxon>Mucoromycota</taxon>
        <taxon>Glomeromycotina</taxon>
        <taxon>Glomeromycetes</taxon>
        <taxon>Diversisporales</taxon>
        <taxon>Gigasporaceae</taxon>
        <taxon>Gigaspora</taxon>
    </lineage>
</organism>
<dbReference type="GO" id="GO:0016301">
    <property type="term" value="F:kinase activity"/>
    <property type="evidence" value="ECO:0007669"/>
    <property type="project" value="UniProtKB-KW"/>
</dbReference>
<dbReference type="Proteomes" id="UP000439903">
    <property type="component" value="Unassembled WGS sequence"/>
</dbReference>
<gene>
    <name evidence="2" type="ORF">F8M41_006387</name>
</gene>
<accession>A0A8H4A470</accession>
<sequence length="227" mass="25672">MGKIRKKFFSHSSTQQWHPKKPKKSLIFLSFSRIRVGAPTSIRIFPPRLVNEPKIEAEQKKRAKIWTHIEQNAQPIETSTPIPSTSNSERGNSLDEALSFVPPPVTYPLDTSISTGVILVSGVWPATSVKRWSEFLVDASNFIFSGEEKFEKPKFCEELRIRVEPDVDTAVSVNICLTLNKLIGPRFEFGKQKSLDFKEDPMIGRGIPDHTCRVFSNGVEKITSQSR</sequence>
<dbReference type="EMBL" id="WTPW01001626">
    <property type="protein sequence ID" value="KAF0425133.1"/>
    <property type="molecule type" value="Genomic_DNA"/>
</dbReference>
<keyword evidence="2" id="KW-0808">Transferase</keyword>
<proteinExistence type="predicted"/>
<keyword evidence="3" id="KW-1185">Reference proteome</keyword>
<name>A0A8H4A470_GIGMA</name>
<evidence type="ECO:0000313" key="3">
    <source>
        <dbReference type="Proteomes" id="UP000439903"/>
    </source>
</evidence>